<protein>
    <submittedName>
        <fullName evidence="2">Uncharacterized protein</fullName>
    </submittedName>
</protein>
<dbReference type="Proteomes" id="UP000463051">
    <property type="component" value="Unassembled WGS sequence"/>
</dbReference>
<sequence length="137" mass="14420">MDYDSLSKSDSPEPPYVYEEMKQNFKHSGPGIASFVISVVTILGYAVSFLLVGGMASSIMNEAGNLSTDSSQSLMFLGLSVLVLAALNVIGVVIGIIGISLRKRRKVFGIIGTIINGLIILLFMLLVAAVLVNAGAV</sequence>
<feature type="transmembrane region" description="Helical" evidence="1">
    <location>
        <begin position="31"/>
        <end position="56"/>
    </location>
</feature>
<keyword evidence="1" id="KW-1133">Transmembrane helix</keyword>
<dbReference type="RefSeq" id="WP_154118063.1">
    <property type="nucleotide sequence ID" value="NZ_WJXB01000002.1"/>
</dbReference>
<accession>A0A7X2L1G8</accession>
<keyword evidence="3" id="KW-1185">Reference proteome</keyword>
<keyword evidence="1" id="KW-0812">Transmembrane</keyword>
<organism evidence="2 3">
    <name type="scientific">Paenibacillus monticola</name>
    <dbReference type="NCBI Taxonomy" id="2666075"/>
    <lineage>
        <taxon>Bacteria</taxon>
        <taxon>Bacillati</taxon>
        <taxon>Bacillota</taxon>
        <taxon>Bacilli</taxon>
        <taxon>Bacillales</taxon>
        <taxon>Paenibacillaceae</taxon>
        <taxon>Paenibacillus</taxon>
    </lineage>
</organism>
<feature type="transmembrane region" description="Helical" evidence="1">
    <location>
        <begin position="76"/>
        <end position="101"/>
    </location>
</feature>
<evidence type="ECO:0000313" key="3">
    <source>
        <dbReference type="Proteomes" id="UP000463051"/>
    </source>
</evidence>
<dbReference type="AlphaFoldDB" id="A0A7X2L1G8"/>
<name>A0A7X2L1G8_9BACL</name>
<reference evidence="2 3" key="1">
    <citation type="submission" date="2019-11" db="EMBL/GenBank/DDBJ databases">
        <title>Paenibacillus monticola sp. nov., a novel PGPR strain isolated from mountain sample in China.</title>
        <authorList>
            <person name="Zhao Q."/>
            <person name="Li H.-P."/>
            <person name="Zhang J.-L."/>
        </authorList>
    </citation>
    <scope>NUCLEOTIDE SEQUENCE [LARGE SCALE GENOMIC DNA]</scope>
    <source>
        <strain evidence="2 3">LC-T2</strain>
    </source>
</reference>
<evidence type="ECO:0000313" key="2">
    <source>
        <dbReference type="EMBL" id="MRN53095.1"/>
    </source>
</evidence>
<dbReference type="EMBL" id="WJXB01000002">
    <property type="protein sequence ID" value="MRN53095.1"/>
    <property type="molecule type" value="Genomic_DNA"/>
</dbReference>
<comment type="caution">
    <text evidence="2">The sequence shown here is derived from an EMBL/GenBank/DDBJ whole genome shotgun (WGS) entry which is preliminary data.</text>
</comment>
<keyword evidence="1" id="KW-0472">Membrane</keyword>
<evidence type="ECO:0000256" key="1">
    <source>
        <dbReference type="SAM" id="Phobius"/>
    </source>
</evidence>
<gene>
    <name evidence="2" type="ORF">GJB61_08820</name>
</gene>
<feature type="transmembrane region" description="Helical" evidence="1">
    <location>
        <begin position="108"/>
        <end position="132"/>
    </location>
</feature>
<proteinExistence type="predicted"/>